<evidence type="ECO:0000313" key="3">
    <source>
        <dbReference type="WBParaSite" id="Hba_08751"/>
    </source>
</evidence>
<keyword evidence="1" id="KW-0812">Transmembrane</keyword>
<dbReference type="Proteomes" id="UP000095283">
    <property type="component" value="Unplaced"/>
</dbReference>
<name>A0A1I7WU85_HETBA</name>
<feature type="transmembrane region" description="Helical" evidence="1">
    <location>
        <begin position="6"/>
        <end position="28"/>
    </location>
</feature>
<dbReference type="AlphaFoldDB" id="A0A1I7WU85"/>
<accession>A0A1I7WU85</accession>
<sequence length="54" mass="6693">MGQVDVILLFYTPYSQIFSYSIDYYIIIKEILMESGKKKEWRRCNRPRKVERRM</sequence>
<protein>
    <submittedName>
        <fullName evidence="3">Uncharacterized protein</fullName>
    </submittedName>
</protein>
<organism evidence="2 3">
    <name type="scientific">Heterorhabditis bacteriophora</name>
    <name type="common">Entomopathogenic nematode worm</name>
    <dbReference type="NCBI Taxonomy" id="37862"/>
    <lineage>
        <taxon>Eukaryota</taxon>
        <taxon>Metazoa</taxon>
        <taxon>Ecdysozoa</taxon>
        <taxon>Nematoda</taxon>
        <taxon>Chromadorea</taxon>
        <taxon>Rhabditida</taxon>
        <taxon>Rhabditina</taxon>
        <taxon>Rhabditomorpha</taxon>
        <taxon>Strongyloidea</taxon>
        <taxon>Heterorhabditidae</taxon>
        <taxon>Heterorhabditis</taxon>
    </lineage>
</organism>
<keyword evidence="2" id="KW-1185">Reference proteome</keyword>
<evidence type="ECO:0000313" key="2">
    <source>
        <dbReference type="Proteomes" id="UP000095283"/>
    </source>
</evidence>
<evidence type="ECO:0000256" key="1">
    <source>
        <dbReference type="SAM" id="Phobius"/>
    </source>
</evidence>
<keyword evidence="1" id="KW-0472">Membrane</keyword>
<reference evidence="3" key="1">
    <citation type="submission" date="2016-11" db="UniProtKB">
        <authorList>
            <consortium name="WormBaseParasite"/>
        </authorList>
    </citation>
    <scope>IDENTIFICATION</scope>
</reference>
<proteinExistence type="predicted"/>
<dbReference type="WBParaSite" id="Hba_08751">
    <property type="protein sequence ID" value="Hba_08751"/>
    <property type="gene ID" value="Hba_08751"/>
</dbReference>
<keyword evidence="1" id="KW-1133">Transmembrane helix</keyword>